<keyword evidence="1" id="KW-0677">Repeat</keyword>
<dbReference type="Pfam" id="PF23598">
    <property type="entry name" value="LRR_14"/>
    <property type="match status" value="1"/>
</dbReference>
<dbReference type="EMBL" id="CAJGYO010000016">
    <property type="protein sequence ID" value="CAD6273246.1"/>
    <property type="molecule type" value="Genomic_DNA"/>
</dbReference>
<dbReference type="Proteomes" id="UP000604825">
    <property type="component" value="Unassembled WGS sequence"/>
</dbReference>
<accession>A0A811RU33</accession>
<evidence type="ECO:0000259" key="2">
    <source>
        <dbReference type="Pfam" id="PF23598"/>
    </source>
</evidence>
<dbReference type="InterPro" id="IPR032675">
    <property type="entry name" value="LRR_dom_sf"/>
</dbReference>
<evidence type="ECO:0000313" key="3">
    <source>
        <dbReference type="EMBL" id="CAD6273246.1"/>
    </source>
</evidence>
<proteinExistence type="predicted"/>
<dbReference type="Gene3D" id="3.80.10.10">
    <property type="entry name" value="Ribonuclease Inhibitor"/>
    <property type="match status" value="1"/>
</dbReference>
<reference evidence="3" key="1">
    <citation type="submission" date="2020-10" db="EMBL/GenBank/DDBJ databases">
        <authorList>
            <person name="Han B."/>
            <person name="Lu T."/>
            <person name="Zhao Q."/>
            <person name="Huang X."/>
            <person name="Zhao Y."/>
        </authorList>
    </citation>
    <scope>NUCLEOTIDE SEQUENCE</scope>
</reference>
<keyword evidence="4" id="KW-1185">Reference proteome</keyword>
<feature type="domain" description="Disease resistance R13L4/SHOC-2-like LRR" evidence="2">
    <location>
        <begin position="14"/>
        <end position="97"/>
    </location>
</feature>
<dbReference type="OrthoDB" id="1928346at2759"/>
<comment type="caution">
    <text evidence="3">The sequence shown here is derived from an EMBL/GenBank/DDBJ whole genome shotgun (WGS) entry which is preliminary data.</text>
</comment>
<protein>
    <recommendedName>
        <fullName evidence="2">Disease resistance R13L4/SHOC-2-like LRR domain-containing protein</fullName>
    </recommendedName>
</protein>
<dbReference type="PANTHER" id="PTHR36766">
    <property type="entry name" value="PLANT BROAD-SPECTRUM MILDEW RESISTANCE PROTEIN RPW8"/>
    <property type="match status" value="1"/>
</dbReference>
<dbReference type="PANTHER" id="PTHR36766:SF34">
    <property type="entry name" value="NB-ARC DOMAIN-CONTAINING PROTEIN"/>
    <property type="match status" value="1"/>
</dbReference>
<organism evidence="3 4">
    <name type="scientific">Miscanthus lutarioriparius</name>
    <dbReference type="NCBI Taxonomy" id="422564"/>
    <lineage>
        <taxon>Eukaryota</taxon>
        <taxon>Viridiplantae</taxon>
        <taxon>Streptophyta</taxon>
        <taxon>Embryophyta</taxon>
        <taxon>Tracheophyta</taxon>
        <taxon>Spermatophyta</taxon>
        <taxon>Magnoliopsida</taxon>
        <taxon>Liliopsida</taxon>
        <taxon>Poales</taxon>
        <taxon>Poaceae</taxon>
        <taxon>PACMAD clade</taxon>
        <taxon>Panicoideae</taxon>
        <taxon>Andropogonodae</taxon>
        <taxon>Andropogoneae</taxon>
        <taxon>Saccharinae</taxon>
        <taxon>Miscanthus</taxon>
    </lineage>
</organism>
<sequence length="121" mass="13643">MFECSAVGTLPDWLGELHSLRRLELSRGDLKQFPEAIQRLTSLEHLRISSGPALTVLPEWIGQLSALRSLWIEHSPALQYLPQSIRRLTALEELYIYGRPGLVAAAAAALPAPLLRHLWRR</sequence>
<evidence type="ECO:0000256" key="1">
    <source>
        <dbReference type="ARBA" id="ARBA00022737"/>
    </source>
</evidence>
<gene>
    <name evidence="3" type="ORF">NCGR_LOCUS56512</name>
</gene>
<evidence type="ECO:0000313" key="4">
    <source>
        <dbReference type="Proteomes" id="UP000604825"/>
    </source>
</evidence>
<dbReference type="SUPFAM" id="SSF52058">
    <property type="entry name" value="L domain-like"/>
    <property type="match status" value="1"/>
</dbReference>
<name>A0A811RU33_9POAL</name>
<dbReference type="InterPro" id="IPR055414">
    <property type="entry name" value="LRR_R13L4/SHOC2-like"/>
</dbReference>
<dbReference type="AlphaFoldDB" id="A0A811RU33"/>